<protein>
    <submittedName>
        <fullName evidence="2">NAD-dependent epimerase/dehydratase family protein</fullName>
    </submittedName>
</protein>
<evidence type="ECO:0000259" key="1">
    <source>
        <dbReference type="Pfam" id="PF01370"/>
    </source>
</evidence>
<name>A0A6I4KQF5_9PSED</name>
<dbReference type="GO" id="GO:0005737">
    <property type="term" value="C:cytoplasm"/>
    <property type="evidence" value="ECO:0007669"/>
    <property type="project" value="TreeGrafter"/>
</dbReference>
<dbReference type="RefSeq" id="WP_160342881.1">
    <property type="nucleotide sequence ID" value="NZ_WKJZ01000001.1"/>
</dbReference>
<comment type="caution">
    <text evidence="2">The sequence shown here is derived from an EMBL/GenBank/DDBJ whole genome shotgun (WGS) entry which is preliminary data.</text>
</comment>
<dbReference type="AlphaFoldDB" id="A0A6I4KQF5"/>
<dbReference type="InterPro" id="IPR051783">
    <property type="entry name" value="NAD(P)-dependent_oxidoreduct"/>
</dbReference>
<gene>
    <name evidence="2" type="ORF">GJV18_01095</name>
</gene>
<dbReference type="PANTHER" id="PTHR48079">
    <property type="entry name" value="PROTEIN YEEZ"/>
    <property type="match status" value="1"/>
</dbReference>
<organism evidence="2 3">
    <name type="scientific">Pseudomonas xionganensis</name>
    <dbReference type="NCBI Taxonomy" id="2654845"/>
    <lineage>
        <taxon>Bacteria</taxon>
        <taxon>Pseudomonadati</taxon>
        <taxon>Pseudomonadota</taxon>
        <taxon>Gammaproteobacteria</taxon>
        <taxon>Pseudomonadales</taxon>
        <taxon>Pseudomonadaceae</taxon>
        <taxon>Pseudomonas</taxon>
    </lineage>
</organism>
<accession>A0A6I4KQF5</accession>
<dbReference type="Proteomes" id="UP000429555">
    <property type="component" value="Unassembled WGS sequence"/>
</dbReference>
<dbReference type="SUPFAM" id="SSF51735">
    <property type="entry name" value="NAD(P)-binding Rossmann-fold domains"/>
    <property type="match status" value="1"/>
</dbReference>
<dbReference type="GO" id="GO:0004029">
    <property type="term" value="F:aldehyde dehydrogenase (NAD+) activity"/>
    <property type="evidence" value="ECO:0007669"/>
    <property type="project" value="TreeGrafter"/>
</dbReference>
<dbReference type="PANTHER" id="PTHR48079:SF6">
    <property type="entry name" value="NAD(P)-BINDING DOMAIN-CONTAINING PROTEIN-RELATED"/>
    <property type="match status" value="1"/>
</dbReference>
<dbReference type="InterPro" id="IPR036291">
    <property type="entry name" value="NAD(P)-bd_dom_sf"/>
</dbReference>
<dbReference type="Gene3D" id="3.40.50.720">
    <property type="entry name" value="NAD(P)-binding Rossmann-like Domain"/>
    <property type="match status" value="1"/>
</dbReference>
<sequence>MNASLLIAGCGDVGTRLGVRLAAEGWSVYGLRRSVTQLPGAIVPVAGDLQMDECPSAWPTGKLDYLVYCAAANSHDEAGYRSAYVEGLHRVLGWLAEHGQTPRRLLFVSSTGVYGQQGGEWVDEGSPAEAAGYSGRVMREAEQLALGSGLPATCVRLSGLYGPGREWLLGQVRQGYRVASEPPLYGNRIHVDDAAGLLAYLLQADQRGVVLENCYIGVDDEPAPLDQVVAWLREQLNVTHWSDTAQVRRAGSKRCSNGRARGLGWAPQYPSYREGYRAILGDAGLLEGLQLE</sequence>
<proteinExistence type="predicted"/>
<dbReference type="EMBL" id="WKJZ01000001">
    <property type="protein sequence ID" value="MVW73898.1"/>
    <property type="molecule type" value="Genomic_DNA"/>
</dbReference>
<evidence type="ECO:0000313" key="3">
    <source>
        <dbReference type="Proteomes" id="UP000429555"/>
    </source>
</evidence>
<keyword evidence="3" id="KW-1185">Reference proteome</keyword>
<evidence type="ECO:0000313" key="2">
    <source>
        <dbReference type="EMBL" id="MVW73898.1"/>
    </source>
</evidence>
<dbReference type="Pfam" id="PF01370">
    <property type="entry name" value="Epimerase"/>
    <property type="match status" value="1"/>
</dbReference>
<dbReference type="InterPro" id="IPR001509">
    <property type="entry name" value="Epimerase_deHydtase"/>
</dbReference>
<reference evidence="2 3" key="1">
    <citation type="submission" date="2019-11" db="EMBL/GenBank/DDBJ databases">
        <title>Pseudomonas flavidum sp. nov., isolated from Baiyang Lake.</title>
        <authorList>
            <person name="Zhao Y."/>
        </authorList>
    </citation>
    <scope>NUCLEOTIDE SEQUENCE [LARGE SCALE GENOMIC DNA]</scope>
    <source>
        <strain evidence="3">R-22-3 w-18</strain>
    </source>
</reference>
<feature type="domain" description="NAD-dependent epimerase/dehydratase" evidence="1">
    <location>
        <begin position="6"/>
        <end position="209"/>
    </location>
</feature>